<evidence type="ECO:0000259" key="2">
    <source>
        <dbReference type="Pfam" id="PF01261"/>
    </source>
</evidence>
<comment type="caution">
    <text evidence="3">The sequence shown here is derived from an EMBL/GenBank/DDBJ whole genome shotgun (WGS) entry which is preliminary data.</text>
</comment>
<dbReference type="PROSITE" id="PS51318">
    <property type="entry name" value="TAT"/>
    <property type="match status" value="1"/>
</dbReference>
<dbReference type="InterPro" id="IPR006311">
    <property type="entry name" value="TAT_signal"/>
</dbReference>
<keyword evidence="3" id="KW-0413">Isomerase</keyword>
<dbReference type="Proteomes" id="UP000282832">
    <property type="component" value="Unassembled WGS sequence"/>
</dbReference>
<dbReference type="SUPFAM" id="SSF51658">
    <property type="entry name" value="Xylose isomerase-like"/>
    <property type="match status" value="1"/>
</dbReference>
<dbReference type="Gene3D" id="3.20.20.150">
    <property type="entry name" value="Divalent-metal-dependent TIM barrel enzymes"/>
    <property type="match status" value="1"/>
</dbReference>
<dbReference type="RefSeq" id="WP_127805049.1">
    <property type="nucleotide sequence ID" value="NZ_SACY01000005.1"/>
</dbReference>
<sequence>MKSTRRDFLQKSALFLGASAMGSSALANLAGKKSKHLIGVQLYSVREDMKKDPMGTLTQIAQMGYKHVEHANYVNRKFYGWSALEFRKRLEDLGLKMPSGHTVMGKQHWDEGKKDFTDLWKFTVEDAAVLGQEIVISPSLDSSLRSTTSDVKRYMDIFNKSGELCKKSGMRFGYHNHDFEFSQKLDGVTLFDLMLDNTDPSLVAQQLDIGNMINGGGVPEEILNKYPNRFVSMHVKDEILSSAGHEKYESTILGKGIIDVKKMVTLGLTKGGTKHLIIEQESYQGKAPIDSMKEDLEIMKKWGF</sequence>
<evidence type="ECO:0000313" key="3">
    <source>
        <dbReference type="EMBL" id="RVU23463.1"/>
    </source>
</evidence>
<dbReference type="InterPro" id="IPR050312">
    <property type="entry name" value="IolE/XylAMocC-like"/>
</dbReference>
<proteinExistence type="predicted"/>
<keyword evidence="4" id="KW-1185">Reference proteome</keyword>
<dbReference type="GO" id="GO:0016853">
    <property type="term" value="F:isomerase activity"/>
    <property type="evidence" value="ECO:0007669"/>
    <property type="project" value="UniProtKB-KW"/>
</dbReference>
<evidence type="ECO:0000256" key="1">
    <source>
        <dbReference type="SAM" id="SignalP"/>
    </source>
</evidence>
<accession>A0A437PMF2</accession>
<dbReference type="PANTHER" id="PTHR12110">
    <property type="entry name" value="HYDROXYPYRUVATE ISOMERASE"/>
    <property type="match status" value="1"/>
</dbReference>
<feature type="domain" description="Xylose isomerase-like TIM barrel" evidence="2">
    <location>
        <begin position="59"/>
        <end position="301"/>
    </location>
</feature>
<name>A0A437PMF2_9BACT</name>
<organism evidence="3 4">
    <name type="scientific">Sandaracinomonas limnophila</name>
    <dbReference type="NCBI Taxonomy" id="1862386"/>
    <lineage>
        <taxon>Bacteria</taxon>
        <taxon>Pseudomonadati</taxon>
        <taxon>Bacteroidota</taxon>
        <taxon>Cytophagia</taxon>
        <taxon>Cytophagales</taxon>
        <taxon>Flectobacillaceae</taxon>
        <taxon>Sandaracinomonas</taxon>
    </lineage>
</organism>
<dbReference type="PANTHER" id="PTHR12110:SF41">
    <property type="entry name" value="INOSOSE DEHYDRATASE"/>
    <property type="match status" value="1"/>
</dbReference>
<feature type="signal peptide" evidence="1">
    <location>
        <begin position="1"/>
        <end position="27"/>
    </location>
</feature>
<gene>
    <name evidence="3" type="ORF">EOJ36_10295</name>
</gene>
<dbReference type="InterPro" id="IPR013022">
    <property type="entry name" value="Xyl_isomerase-like_TIM-brl"/>
</dbReference>
<evidence type="ECO:0000313" key="4">
    <source>
        <dbReference type="Proteomes" id="UP000282832"/>
    </source>
</evidence>
<dbReference type="EMBL" id="SACY01000005">
    <property type="protein sequence ID" value="RVU23463.1"/>
    <property type="molecule type" value="Genomic_DNA"/>
</dbReference>
<protein>
    <submittedName>
        <fullName evidence="3">Sugar phosphate isomerase/epimerase</fullName>
    </submittedName>
</protein>
<feature type="chain" id="PRO_5019536944" evidence="1">
    <location>
        <begin position="28"/>
        <end position="304"/>
    </location>
</feature>
<reference evidence="3 4" key="1">
    <citation type="submission" date="2019-01" db="EMBL/GenBank/DDBJ databases">
        <authorList>
            <person name="Chen W.-M."/>
        </authorList>
    </citation>
    <scope>NUCLEOTIDE SEQUENCE [LARGE SCALE GENOMIC DNA]</scope>
    <source>
        <strain evidence="3 4">FSY-15</strain>
    </source>
</reference>
<dbReference type="Pfam" id="PF01261">
    <property type="entry name" value="AP_endonuc_2"/>
    <property type="match status" value="1"/>
</dbReference>
<dbReference type="AlphaFoldDB" id="A0A437PMF2"/>
<keyword evidence="1" id="KW-0732">Signal</keyword>
<dbReference type="OrthoDB" id="9798407at2"/>
<dbReference type="InterPro" id="IPR036237">
    <property type="entry name" value="Xyl_isomerase-like_sf"/>
</dbReference>